<sequence>MIGALVRFLVSAVVLLVVSWFVPGFVINGIMGAVIAAFVIALLGYAAEAVLGDQVMGMRRGIVGFVVSAIVIWLSQLLVPGSIQVTLVGAIIAALVIGVLDAVLPTPLDSARALNNRPKE</sequence>
<protein>
    <submittedName>
        <fullName evidence="2">Uncharacterized membrane protein YvlD (DUF360 family)</fullName>
    </submittedName>
</protein>
<keyword evidence="1" id="KW-0472">Membrane</keyword>
<comment type="caution">
    <text evidence="2">The sequence shown here is derived from an EMBL/GenBank/DDBJ whole genome shotgun (WGS) entry which is preliminary data.</text>
</comment>
<evidence type="ECO:0000313" key="3">
    <source>
        <dbReference type="Proteomes" id="UP000294813"/>
    </source>
</evidence>
<evidence type="ECO:0000256" key="1">
    <source>
        <dbReference type="SAM" id="Phobius"/>
    </source>
</evidence>
<dbReference type="EMBL" id="SLXT01000011">
    <property type="protein sequence ID" value="TCP64192.1"/>
    <property type="molecule type" value="Genomic_DNA"/>
</dbReference>
<dbReference type="AlphaFoldDB" id="A0A4R2RJZ1"/>
<evidence type="ECO:0000313" key="2">
    <source>
        <dbReference type="EMBL" id="TCP64192.1"/>
    </source>
</evidence>
<keyword evidence="3" id="KW-1185">Reference proteome</keyword>
<proteinExistence type="predicted"/>
<gene>
    <name evidence="2" type="ORF">EDD73_11144</name>
</gene>
<dbReference type="PANTHER" id="PTHR37309">
    <property type="entry name" value="SLR0284 PROTEIN"/>
    <property type="match status" value="1"/>
</dbReference>
<feature type="transmembrane region" description="Helical" evidence="1">
    <location>
        <begin position="85"/>
        <end position="104"/>
    </location>
</feature>
<organism evidence="2 3">
    <name type="scientific">Heliophilum fasciatum</name>
    <dbReference type="NCBI Taxonomy" id="35700"/>
    <lineage>
        <taxon>Bacteria</taxon>
        <taxon>Bacillati</taxon>
        <taxon>Bacillota</taxon>
        <taxon>Clostridia</taxon>
        <taxon>Eubacteriales</taxon>
        <taxon>Heliobacteriaceae</taxon>
        <taxon>Heliophilum</taxon>
    </lineage>
</organism>
<dbReference type="RefSeq" id="WP_131919184.1">
    <property type="nucleotide sequence ID" value="NZ_JAOQNU010000011.1"/>
</dbReference>
<dbReference type="OrthoDB" id="1701386at2"/>
<dbReference type="PANTHER" id="PTHR37309:SF1">
    <property type="entry name" value="SLR0284 PROTEIN"/>
    <property type="match status" value="1"/>
</dbReference>
<accession>A0A4R2RJZ1</accession>
<keyword evidence="1" id="KW-0812">Transmembrane</keyword>
<name>A0A4R2RJZ1_9FIRM</name>
<dbReference type="Proteomes" id="UP000294813">
    <property type="component" value="Unassembled WGS sequence"/>
</dbReference>
<dbReference type="InterPro" id="IPR007165">
    <property type="entry name" value="Phage_holin_4_2"/>
</dbReference>
<feature type="transmembrane region" description="Helical" evidence="1">
    <location>
        <begin position="5"/>
        <end position="23"/>
    </location>
</feature>
<reference evidence="2 3" key="1">
    <citation type="submission" date="2019-03" db="EMBL/GenBank/DDBJ databases">
        <title>Genomic Encyclopedia of Type Strains, Phase IV (KMG-IV): sequencing the most valuable type-strain genomes for metagenomic binning, comparative biology and taxonomic classification.</title>
        <authorList>
            <person name="Goeker M."/>
        </authorList>
    </citation>
    <scope>NUCLEOTIDE SEQUENCE [LARGE SCALE GENOMIC DNA]</scope>
    <source>
        <strain evidence="2 3">DSM 11170</strain>
    </source>
</reference>
<dbReference type="Pfam" id="PF04020">
    <property type="entry name" value="Phage_holin_4_2"/>
    <property type="match status" value="1"/>
</dbReference>
<feature type="transmembrane region" description="Helical" evidence="1">
    <location>
        <begin position="29"/>
        <end position="50"/>
    </location>
</feature>
<keyword evidence="1" id="KW-1133">Transmembrane helix</keyword>
<feature type="transmembrane region" description="Helical" evidence="1">
    <location>
        <begin position="62"/>
        <end position="79"/>
    </location>
</feature>